<dbReference type="PANTHER" id="PTHR37461">
    <property type="entry name" value="ANTI-SIGMA-K FACTOR RSKA"/>
    <property type="match status" value="1"/>
</dbReference>
<dbReference type="InterPro" id="IPR027383">
    <property type="entry name" value="Znf_put"/>
</dbReference>
<evidence type="ECO:0000259" key="7">
    <source>
        <dbReference type="Pfam" id="PF13490"/>
    </source>
</evidence>
<dbReference type="InterPro" id="IPR041916">
    <property type="entry name" value="Anti_sigma_zinc_sf"/>
</dbReference>
<evidence type="ECO:0000256" key="3">
    <source>
        <dbReference type="ARBA" id="ARBA00022989"/>
    </source>
</evidence>
<keyword evidence="4" id="KW-0805">Transcription regulation</keyword>
<keyword evidence="2" id="KW-0812">Transmembrane</keyword>
<comment type="caution">
    <text evidence="8">The sequence shown here is derived from an EMBL/GenBank/DDBJ whole genome shotgun (WGS) entry which is preliminary data.</text>
</comment>
<feature type="domain" description="Putative zinc-finger" evidence="7">
    <location>
        <begin position="8"/>
        <end position="36"/>
    </location>
</feature>
<comment type="subcellular location">
    <subcellularLocation>
        <location evidence="1">Membrane</location>
        <topology evidence="1">Single-pass membrane protein</topology>
    </subcellularLocation>
</comment>
<evidence type="ECO:0000256" key="1">
    <source>
        <dbReference type="ARBA" id="ARBA00004167"/>
    </source>
</evidence>
<dbReference type="EMBL" id="WMBA01000008">
    <property type="protein sequence ID" value="MTD53966.1"/>
    <property type="molecule type" value="Genomic_DNA"/>
</dbReference>
<evidence type="ECO:0000256" key="4">
    <source>
        <dbReference type="ARBA" id="ARBA00023015"/>
    </source>
</evidence>
<evidence type="ECO:0000256" key="6">
    <source>
        <dbReference type="ARBA" id="ARBA00023163"/>
    </source>
</evidence>
<dbReference type="RefSeq" id="WP_312867656.1">
    <property type="nucleotide sequence ID" value="NZ_WMBA01000008.1"/>
</dbReference>
<dbReference type="PANTHER" id="PTHR37461:SF1">
    <property type="entry name" value="ANTI-SIGMA-K FACTOR RSKA"/>
    <property type="match status" value="1"/>
</dbReference>
<evidence type="ECO:0000256" key="2">
    <source>
        <dbReference type="ARBA" id="ARBA00022692"/>
    </source>
</evidence>
<organism evidence="8 9">
    <name type="scientific">Amycolatopsis pithecellobii</name>
    <dbReference type="NCBI Taxonomy" id="664692"/>
    <lineage>
        <taxon>Bacteria</taxon>
        <taxon>Bacillati</taxon>
        <taxon>Actinomycetota</taxon>
        <taxon>Actinomycetes</taxon>
        <taxon>Pseudonocardiales</taxon>
        <taxon>Pseudonocardiaceae</taxon>
        <taxon>Amycolatopsis</taxon>
    </lineage>
</organism>
<dbReference type="Proteomes" id="UP000440096">
    <property type="component" value="Unassembled WGS sequence"/>
</dbReference>
<sequence>MIGHETDSVGAYVLGALDLREMRAMERHLASCGRCQAEVTELRMARAALDGLPPEALLDGPPDGADLLLQRTLRQVRQESGREVRRGRTIAATAAVVVAAAFAGGGVMVGRAVAPPEVTQAAGTRTASGTDAATGAKMTVAVQPAAGWVRVNASVSGIPKGQKCRLYVVSRDGTREEAGSWLVAGEGNGTELDAAALVPPADVAGVEVENFDGKKYVSVRL</sequence>
<gene>
    <name evidence="8" type="ORF">GKO32_08235</name>
</gene>
<dbReference type="InterPro" id="IPR051474">
    <property type="entry name" value="Anti-sigma-K/W_factor"/>
</dbReference>
<evidence type="ECO:0000313" key="9">
    <source>
        <dbReference type="Proteomes" id="UP000440096"/>
    </source>
</evidence>
<dbReference type="GO" id="GO:0016020">
    <property type="term" value="C:membrane"/>
    <property type="evidence" value="ECO:0007669"/>
    <property type="project" value="UniProtKB-SubCell"/>
</dbReference>
<name>A0A6N7Z487_9PSEU</name>
<proteinExistence type="predicted"/>
<keyword evidence="9" id="KW-1185">Reference proteome</keyword>
<dbReference type="AlphaFoldDB" id="A0A6N7Z487"/>
<evidence type="ECO:0000313" key="8">
    <source>
        <dbReference type="EMBL" id="MTD53966.1"/>
    </source>
</evidence>
<protein>
    <submittedName>
        <fullName evidence="8">Anti-sigma factor</fullName>
    </submittedName>
</protein>
<keyword evidence="5" id="KW-0472">Membrane</keyword>
<accession>A0A6N7Z487</accession>
<dbReference type="Pfam" id="PF13490">
    <property type="entry name" value="zf-HC2"/>
    <property type="match status" value="1"/>
</dbReference>
<dbReference type="GO" id="GO:0016989">
    <property type="term" value="F:sigma factor antagonist activity"/>
    <property type="evidence" value="ECO:0007669"/>
    <property type="project" value="TreeGrafter"/>
</dbReference>
<keyword evidence="3" id="KW-1133">Transmembrane helix</keyword>
<evidence type="ECO:0000256" key="5">
    <source>
        <dbReference type="ARBA" id="ARBA00023136"/>
    </source>
</evidence>
<keyword evidence="6" id="KW-0804">Transcription</keyword>
<reference evidence="8 9" key="1">
    <citation type="submission" date="2019-11" db="EMBL/GenBank/DDBJ databases">
        <title>Draft genome of Amycolatopsis RM579.</title>
        <authorList>
            <person name="Duangmal K."/>
            <person name="Mingma R."/>
        </authorList>
    </citation>
    <scope>NUCLEOTIDE SEQUENCE [LARGE SCALE GENOMIC DNA]</scope>
    <source>
        <strain evidence="8 9">RM579</strain>
    </source>
</reference>
<dbReference type="Gene3D" id="1.10.10.1320">
    <property type="entry name" value="Anti-sigma factor, zinc-finger domain"/>
    <property type="match status" value="1"/>
</dbReference>
<dbReference type="GO" id="GO:0006417">
    <property type="term" value="P:regulation of translation"/>
    <property type="evidence" value="ECO:0007669"/>
    <property type="project" value="TreeGrafter"/>
</dbReference>